<dbReference type="SUPFAM" id="SSF56935">
    <property type="entry name" value="Porins"/>
    <property type="match status" value="1"/>
</dbReference>
<proteinExistence type="predicted"/>
<reference evidence="2 3" key="1">
    <citation type="submission" date="2018-09" db="EMBL/GenBank/DDBJ databases">
        <authorList>
            <person name="Zeman M."/>
            <person name="Pardy F."/>
        </authorList>
    </citation>
    <scope>NUCLEOTIDE SEQUENCE [LARGE SCALE GENOMIC DNA]</scope>
    <source>
        <strain evidence="2 3">CCM 8852</strain>
    </source>
</reference>
<keyword evidence="3" id="KW-1185">Reference proteome</keyword>
<evidence type="ECO:0000313" key="3">
    <source>
        <dbReference type="Proteomes" id="UP000284250"/>
    </source>
</evidence>
<name>A0A418R2D4_9BACT</name>
<evidence type="ECO:0000256" key="1">
    <source>
        <dbReference type="SAM" id="SignalP"/>
    </source>
</evidence>
<dbReference type="EMBL" id="QYCN01000008">
    <property type="protein sequence ID" value="RIY11548.1"/>
    <property type="molecule type" value="Genomic_DNA"/>
</dbReference>
<dbReference type="RefSeq" id="WP_119655068.1">
    <property type="nucleotide sequence ID" value="NZ_JBHUOI010000008.1"/>
</dbReference>
<organism evidence="2 3">
    <name type="scientific">Hymenobacter rubripertinctus</name>
    <dbReference type="NCBI Taxonomy" id="2029981"/>
    <lineage>
        <taxon>Bacteria</taxon>
        <taxon>Pseudomonadati</taxon>
        <taxon>Bacteroidota</taxon>
        <taxon>Cytophagia</taxon>
        <taxon>Cytophagales</taxon>
        <taxon>Hymenobacteraceae</taxon>
        <taxon>Hymenobacter</taxon>
    </lineage>
</organism>
<sequence length="498" mass="53955">MKLLKYGFAVALMGSASHAFAQYQTDALRYSQTQPAGTARTLGIGGASTAVGGDFGSVAVNPAGLGMYQRSEFTFSPGFTNLSSNSRGFGNTTADSRSNLHVANLGLVFTTRRPDDDANPWRAGSFAIGITRTADFNQSFRYQGKPDLEQDIFQRFSENQGGALDELAYNTYLTDKDAQGTYIPIDFDNTGQLNQGETVRRTGANTQFDLAYGTSYQDKLYIGGGVGIISSRYNSENVLTASDPQPVTPVSQDDGTSFASLTLRDNLLTKGSGINARIGLIYKPVNEVRIGASVQTPTYFQLEEVYSSSLDARFDKPVPVDGKSYMSKSFAIDDEPLSYTLTTPFRATAGVAVVLGKSGFLSGDVEYVDYSSAQLANNTNGNVRSNRDFGPDNDAVRSLYTNALNLRAGIEGRLDIFRVRAGYAHYGSPYQSSATNQSRNYYTGGVGLRQNNFFLDASGVYSKGNLLYTPYSLANDQTPVIQIDTNRFTTTLTAGFIF</sequence>
<evidence type="ECO:0000313" key="2">
    <source>
        <dbReference type="EMBL" id="RIY11548.1"/>
    </source>
</evidence>
<protein>
    <recommendedName>
        <fullName evidence="4">Aromatic hydrocarbon degradation protein</fullName>
    </recommendedName>
</protein>
<gene>
    <name evidence="2" type="ORF">D0T11_06995</name>
</gene>
<dbReference type="Proteomes" id="UP000284250">
    <property type="component" value="Unassembled WGS sequence"/>
</dbReference>
<comment type="caution">
    <text evidence="2">The sequence shown here is derived from an EMBL/GenBank/DDBJ whole genome shotgun (WGS) entry which is preliminary data.</text>
</comment>
<accession>A0A418R2D4</accession>
<dbReference type="Gene3D" id="2.40.160.60">
    <property type="entry name" value="Outer membrane protein transport protein (OMPP1/FadL/TodX)"/>
    <property type="match status" value="1"/>
</dbReference>
<feature type="chain" id="PRO_5019174638" description="Aromatic hydrocarbon degradation protein" evidence="1">
    <location>
        <begin position="22"/>
        <end position="498"/>
    </location>
</feature>
<evidence type="ECO:0008006" key="4">
    <source>
        <dbReference type="Google" id="ProtNLM"/>
    </source>
</evidence>
<dbReference type="AlphaFoldDB" id="A0A418R2D4"/>
<keyword evidence="1" id="KW-0732">Signal</keyword>
<reference evidence="2 3" key="2">
    <citation type="submission" date="2019-01" db="EMBL/GenBank/DDBJ databases">
        <title>Hymenobacter humicola sp. nov., isolated from soils in Antarctica.</title>
        <authorList>
            <person name="Sedlacek I."/>
            <person name="Holochova P."/>
            <person name="Kralova S."/>
            <person name="Pantucek R."/>
            <person name="Stankova E."/>
            <person name="Vrbovska V."/>
            <person name="Kristofova L."/>
            <person name="Svec P."/>
            <person name="Busse H.-J."/>
        </authorList>
    </citation>
    <scope>NUCLEOTIDE SEQUENCE [LARGE SCALE GENOMIC DNA]</scope>
    <source>
        <strain evidence="2 3">CCM 8852</strain>
    </source>
</reference>
<dbReference type="OrthoDB" id="9765571at2"/>
<feature type="signal peptide" evidence="1">
    <location>
        <begin position="1"/>
        <end position="21"/>
    </location>
</feature>